<organism evidence="1 2">
    <name type="scientific">Smallanthus sonchifolius</name>
    <dbReference type="NCBI Taxonomy" id="185202"/>
    <lineage>
        <taxon>Eukaryota</taxon>
        <taxon>Viridiplantae</taxon>
        <taxon>Streptophyta</taxon>
        <taxon>Embryophyta</taxon>
        <taxon>Tracheophyta</taxon>
        <taxon>Spermatophyta</taxon>
        <taxon>Magnoliopsida</taxon>
        <taxon>eudicotyledons</taxon>
        <taxon>Gunneridae</taxon>
        <taxon>Pentapetalae</taxon>
        <taxon>asterids</taxon>
        <taxon>campanulids</taxon>
        <taxon>Asterales</taxon>
        <taxon>Asteraceae</taxon>
        <taxon>Asteroideae</taxon>
        <taxon>Heliantheae alliance</taxon>
        <taxon>Millerieae</taxon>
        <taxon>Smallanthus</taxon>
    </lineage>
</organism>
<reference evidence="2" key="1">
    <citation type="journal article" date="2022" name="Mol. Ecol. Resour.">
        <title>The genomes of chicory, endive, great burdock and yacon provide insights into Asteraceae palaeo-polyploidization history and plant inulin production.</title>
        <authorList>
            <person name="Fan W."/>
            <person name="Wang S."/>
            <person name="Wang H."/>
            <person name="Wang A."/>
            <person name="Jiang F."/>
            <person name="Liu H."/>
            <person name="Zhao H."/>
            <person name="Xu D."/>
            <person name="Zhang Y."/>
        </authorList>
    </citation>
    <scope>NUCLEOTIDE SEQUENCE [LARGE SCALE GENOMIC DNA]</scope>
    <source>
        <strain evidence="2">cv. Yunnan</strain>
    </source>
</reference>
<evidence type="ECO:0000313" key="1">
    <source>
        <dbReference type="EMBL" id="KAI3797567.1"/>
    </source>
</evidence>
<keyword evidence="2" id="KW-1185">Reference proteome</keyword>
<sequence length="129" mass="14546">MGIVSRGPTQTTPENTSIPPQQGPIQTGSQLLMSRLLAAQNIPYLPYTPYYPWQNMGMATTPFYQARPSVLSNPALRKVGRDVPQMKNGRVVLQTQSEDLLDEFLKPYRPADSDKFTKRIAEFKFPSKT</sequence>
<proteinExistence type="predicted"/>
<accession>A0ACB9HPN5</accession>
<evidence type="ECO:0000313" key="2">
    <source>
        <dbReference type="Proteomes" id="UP001056120"/>
    </source>
</evidence>
<dbReference type="EMBL" id="CM042028">
    <property type="protein sequence ID" value="KAI3797567.1"/>
    <property type="molecule type" value="Genomic_DNA"/>
</dbReference>
<dbReference type="Proteomes" id="UP001056120">
    <property type="component" value="Linkage Group LG11"/>
</dbReference>
<comment type="caution">
    <text evidence="1">The sequence shown here is derived from an EMBL/GenBank/DDBJ whole genome shotgun (WGS) entry which is preliminary data.</text>
</comment>
<reference evidence="1 2" key="2">
    <citation type="journal article" date="2022" name="Mol. Ecol. Resour.">
        <title>The genomes of chicory, endive, great burdock and yacon provide insights into Asteraceae paleo-polyploidization history and plant inulin production.</title>
        <authorList>
            <person name="Fan W."/>
            <person name="Wang S."/>
            <person name="Wang H."/>
            <person name="Wang A."/>
            <person name="Jiang F."/>
            <person name="Liu H."/>
            <person name="Zhao H."/>
            <person name="Xu D."/>
            <person name="Zhang Y."/>
        </authorList>
    </citation>
    <scope>NUCLEOTIDE SEQUENCE [LARGE SCALE GENOMIC DNA]</scope>
    <source>
        <strain evidence="2">cv. Yunnan</strain>
        <tissue evidence="1">Leaves</tissue>
    </source>
</reference>
<protein>
    <submittedName>
        <fullName evidence="1">Uncharacterized protein</fullName>
    </submittedName>
</protein>
<name>A0ACB9HPN5_9ASTR</name>
<gene>
    <name evidence="1" type="ORF">L1987_32825</name>
</gene>